<dbReference type="InterPro" id="IPR018108">
    <property type="entry name" value="MCP_transmembrane"/>
</dbReference>
<evidence type="ECO:0000256" key="8">
    <source>
        <dbReference type="ARBA" id="ARBA00022989"/>
    </source>
</evidence>
<evidence type="ECO:0000256" key="18">
    <source>
        <dbReference type="ARBA" id="ARBA00076491"/>
    </source>
</evidence>
<keyword evidence="8" id="KW-1133">Transmembrane helix</keyword>
<evidence type="ECO:0000256" key="20">
    <source>
        <dbReference type="ARBA" id="ARBA00079387"/>
    </source>
</evidence>
<dbReference type="Proteomes" id="UP000007110">
    <property type="component" value="Unassembled WGS sequence"/>
</dbReference>
<evidence type="ECO:0000256" key="3">
    <source>
        <dbReference type="ARBA" id="ARBA00022448"/>
    </source>
</evidence>
<keyword evidence="10 22" id="KW-0472">Membrane</keyword>
<dbReference type="OMA" id="VYRESGW"/>
<comment type="catalytic activity">
    <reaction evidence="13">
        <text>L-histidine(out) + L-arginine(in) = L-histidine(in) + L-arginine(out)</text>
        <dbReference type="Rhea" id="RHEA:71063"/>
        <dbReference type="ChEBI" id="CHEBI:32682"/>
        <dbReference type="ChEBI" id="CHEBI:57595"/>
    </reaction>
</comment>
<dbReference type="PANTHER" id="PTHR45624:SF61">
    <property type="entry name" value="MITOCHONDRIAL BASIC AMINO ACIDS TRANSPORTER"/>
    <property type="match status" value="1"/>
</dbReference>
<evidence type="ECO:0000256" key="7">
    <source>
        <dbReference type="ARBA" id="ARBA00022970"/>
    </source>
</evidence>
<sequence length="288" mass="31103">MAADFIAGTLGGVAGVLVGHPFDTVKVRLQTQSSTAPKYSGAFNCCIKIVQQESVFGLFKGMASPLVGLTFINALLFGVQGNMQRQFDKPSLHSHFISGSVAGFVQSFISGPMELAKIKVQIQGKERKGKYHGSIDALRQIYRMEGVRGCYRGLMLTIARDTPGLGIYFMSYELYCSELAKLDADGQIGITGLLVAGGLSGMSSWILTYSFDVFKTRLQADGLDGKNKYKGSIDVIRKSIRKEGIRVINKGLGTTLLRAFPTNAAIFTCATLSLELMGQTNNSNGRQG</sequence>
<dbReference type="OrthoDB" id="193856at2759"/>
<dbReference type="RefSeq" id="XP_790209.1">
    <property type="nucleotide sequence ID" value="XM_785116.4"/>
</dbReference>
<dbReference type="GO" id="GO:0005743">
    <property type="term" value="C:mitochondrial inner membrane"/>
    <property type="evidence" value="ECO:0007669"/>
    <property type="project" value="UniProtKB-SubCell"/>
</dbReference>
<comment type="catalytic activity">
    <reaction evidence="11">
        <text>L-lysine(out) + L-arginine(in) = L-lysine(in) + L-arginine(out)</text>
        <dbReference type="Rhea" id="RHEA:70827"/>
        <dbReference type="ChEBI" id="CHEBI:32551"/>
        <dbReference type="ChEBI" id="CHEBI:32682"/>
    </reaction>
</comment>
<dbReference type="PROSITE" id="PS50920">
    <property type="entry name" value="SOLCAR"/>
    <property type="match status" value="3"/>
</dbReference>
<dbReference type="InterPro" id="IPR002067">
    <property type="entry name" value="MCP"/>
</dbReference>
<evidence type="ECO:0000256" key="5">
    <source>
        <dbReference type="ARBA" id="ARBA00022737"/>
    </source>
</evidence>
<feature type="repeat" description="Solcar" evidence="22">
    <location>
        <begin position="2"/>
        <end position="86"/>
    </location>
</feature>
<comment type="catalytic activity">
    <reaction evidence="15">
        <text>L-ornithine(in) + L-arginine(out) = L-ornithine(out) + L-arginine(in)</text>
        <dbReference type="Rhea" id="RHEA:34991"/>
        <dbReference type="ChEBI" id="CHEBI:32682"/>
        <dbReference type="ChEBI" id="CHEBI:46911"/>
    </reaction>
</comment>
<dbReference type="PRINTS" id="PR00926">
    <property type="entry name" value="MITOCARRIER"/>
</dbReference>
<protein>
    <recommendedName>
        <fullName evidence="17">Mitochondrial basic amino acids transporter</fullName>
    </recommendedName>
    <alternativeName>
        <fullName evidence="21">Carnitine/acylcarnitine translocase-like</fullName>
    </alternativeName>
    <alternativeName>
        <fullName evidence="20">Mitochondrial carnitine/acylcarnitine carrier protein CACL</fullName>
    </alternativeName>
    <alternativeName>
        <fullName evidence="19">Mitochondrial ornithine transporter 3</fullName>
    </alternativeName>
    <alternativeName>
        <fullName evidence="18">Solute carrier family 25 member 29</fullName>
    </alternativeName>
</protein>
<dbReference type="SUPFAM" id="SSF103506">
    <property type="entry name" value="Mitochondrial carrier"/>
    <property type="match status" value="1"/>
</dbReference>
<comment type="catalytic activity">
    <reaction evidence="16">
        <text>N(omega)-methyl-L-arginine(in) + L-arginine(out) = N(omega)-methyl-L-arginine(out) + L-arginine(in)</text>
        <dbReference type="Rhea" id="RHEA:72803"/>
        <dbReference type="ChEBI" id="CHEBI:32682"/>
        <dbReference type="ChEBI" id="CHEBI:114953"/>
    </reaction>
</comment>
<dbReference type="PANTHER" id="PTHR45624">
    <property type="entry name" value="MITOCHONDRIAL BASIC AMINO ACIDS TRANSPORTER-RELATED"/>
    <property type="match status" value="1"/>
</dbReference>
<evidence type="ECO:0000313" key="24">
    <source>
        <dbReference type="EnsemblMetazoa" id="XP_790209"/>
    </source>
</evidence>
<evidence type="ECO:0000256" key="9">
    <source>
        <dbReference type="ARBA" id="ARBA00023128"/>
    </source>
</evidence>
<comment type="catalytic activity">
    <reaction evidence="14">
        <text>L-homoarginine(in) + L-arginine(out) = L-homoarginine(out) + L-arginine(in)</text>
        <dbReference type="Rhea" id="RHEA:72799"/>
        <dbReference type="ChEBI" id="CHEBI:32682"/>
        <dbReference type="ChEBI" id="CHEBI:143006"/>
    </reaction>
</comment>
<accession>A0A7M7RCV6</accession>
<evidence type="ECO:0000256" key="21">
    <source>
        <dbReference type="ARBA" id="ARBA00080567"/>
    </source>
</evidence>
<evidence type="ECO:0000256" key="13">
    <source>
        <dbReference type="ARBA" id="ARBA00050768"/>
    </source>
</evidence>
<dbReference type="Pfam" id="PF00153">
    <property type="entry name" value="Mito_carr"/>
    <property type="match status" value="3"/>
</dbReference>
<evidence type="ECO:0000256" key="17">
    <source>
        <dbReference type="ARBA" id="ARBA00071763"/>
    </source>
</evidence>
<dbReference type="FunCoup" id="A0A7M7RCV6">
    <property type="interactions" value="338"/>
</dbReference>
<evidence type="ECO:0000256" key="15">
    <source>
        <dbReference type="ARBA" id="ARBA00051921"/>
    </source>
</evidence>
<evidence type="ECO:0000256" key="4">
    <source>
        <dbReference type="ARBA" id="ARBA00022692"/>
    </source>
</evidence>
<dbReference type="EnsemblMetazoa" id="XM_785116">
    <property type="protein sequence ID" value="XP_790209"/>
    <property type="gene ID" value="LOC585283"/>
</dbReference>
<evidence type="ECO:0000256" key="11">
    <source>
        <dbReference type="ARBA" id="ARBA00049090"/>
    </source>
</evidence>
<dbReference type="InParanoid" id="A0A7M7RCV6"/>
<evidence type="ECO:0000256" key="22">
    <source>
        <dbReference type="PROSITE-ProRule" id="PRU00282"/>
    </source>
</evidence>
<keyword evidence="7" id="KW-0029">Amino-acid transport</keyword>
<dbReference type="KEGG" id="spu:585283"/>
<reference evidence="24" key="2">
    <citation type="submission" date="2021-01" db="UniProtKB">
        <authorList>
            <consortium name="EnsemblMetazoa"/>
        </authorList>
    </citation>
    <scope>IDENTIFICATION</scope>
</reference>
<dbReference type="GO" id="GO:0005739">
    <property type="term" value="C:mitochondrion"/>
    <property type="evidence" value="ECO:0000318"/>
    <property type="project" value="GO_Central"/>
</dbReference>
<keyword evidence="3 23" id="KW-0813">Transport</keyword>
<reference evidence="25" key="1">
    <citation type="submission" date="2015-02" db="EMBL/GenBank/DDBJ databases">
        <title>Genome sequencing for Strongylocentrotus purpuratus.</title>
        <authorList>
            <person name="Murali S."/>
            <person name="Liu Y."/>
            <person name="Vee V."/>
            <person name="English A."/>
            <person name="Wang M."/>
            <person name="Skinner E."/>
            <person name="Han Y."/>
            <person name="Muzny D.M."/>
            <person name="Worley K.C."/>
            <person name="Gibbs R.A."/>
        </authorList>
    </citation>
    <scope>NUCLEOTIDE SEQUENCE</scope>
</reference>
<dbReference type="Gene3D" id="1.50.40.10">
    <property type="entry name" value="Mitochondrial carrier domain"/>
    <property type="match status" value="1"/>
</dbReference>
<keyword evidence="4 22" id="KW-0812">Transmembrane</keyword>
<evidence type="ECO:0000256" key="23">
    <source>
        <dbReference type="RuleBase" id="RU000488"/>
    </source>
</evidence>
<dbReference type="AlphaFoldDB" id="A0A7M7RCV6"/>
<evidence type="ECO:0000313" key="25">
    <source>
        <dbReference type="Proteomes" id="UP000007110"/>
    </source>
</evidence>
<keyword evidence="25" id="KW-1185">Reference proteome</keyword>
<dbReference type="GO" id="GO:0005289">
    <property type="term" value="F:high-affinity L-arginine transmembrane transporter activity"/>
    <property type="evidence" value="ECO:0000318"/>
    <property type="project" value="GO_Central"/>
</dbReference>
<proteinExistence type="inferred from homology"/>
<keyword evidence="5" id="KW-0677">Repeat</keyword>
<dbReference type="CTD" id="123096"/>
<keyword evidence="6" id="KW-0999">Mitochondrion inner membrane</keyword>
<comment type="subcellular location">
    <subcellularLocation>
        <location evidence="1">Mitochondrion inner membrane</location>
        <topology evidence="1">Multi-pass membrane protein</topology>
    </subcellularLocation>
</comment>
<comment type="similarity">
    <text evidence="2 23">Belongs to the mitochondrial carrier (TC 2.A.29) family.</text>
</comment>
<dbReference type="GO" id="GO:0005292">
    <property type="term" value="F:high-affinity lysine transmembrane transporter activity"/>
    <property type="evidence" value="ECO:0000318"/>
    <property type="project" value="GO_Central"/>
</dbReference>
<keyword evidence="9" id="KW-0496">Mitochondrion</keyword>
<name>A0A7M7RCV6_STRPU</name>
<evidence type="ECO:0000256" key="14">
    <source>
        <dbReference type="ARBA" id="ARBA00051045"/>
    </source>
</evidence>
<dbReference type="FunFam" id="1.50.40.10:FF:000037">
    <property type="entry name" value="Solute carrier family 25 member 29"/>
    <property type="match status" value="1"/>
</dbReference>
<dbReference type="GeneID" id="585283"/>
<evidence type="ECO:0000256" key="12">
    <source>
        <dbReference type="ARBA" id="ARBA00050592"/>
    </source>
</evidence>
<evidence type="ECO:0000256" key="2">
    <source>
        <dbReference type="ARBA" id="ARBA00006375"/>
    </source>
</evidence>
<evidence type="ECO:0000256" key="6">
    <source>
        <dbReference type="ARBA" id="ARBA00022792"/>
    </source>
</evidence>
<evidence type="ECO:0000256" key="19">
    <source>
        <dbReference type="ARBA" id="ARBA00078745"/>
    </source>
</evidence>
<dbReference type="GO" id="GO:1990575">
    <property type="term" value="P:mitochondrial L-ornithine transmembrane transport"/>
    <property type="evidence" value="ECO:0000318"/>
    <property type="project" value="GO_Central"/>
</dbReference>
<dbReference type="InterPro" id="IPR050567">
    <property type="entry name" value="Mitochondrial_Carrier"/>
</dbReference>
<evidence type="ECO:0000256" key="16">
    <source>
        <dbReference type="ARBA" id="ARBA00052673"/>
    </source>
</evidence>
<evidence type="ECO:0000256" key="1">
    <source>
        <dbReference type="ARBA" id="ARBA00004448"/>
    </source>
</evidence>
<comment type="catalytic activity">
    <reaction evidence="12">
        <text>L-histidine(out) = L-histidine(in)</text>
        <dbReference type="Rhea" id="RHEA:72807"/>
        <dbReference type="ChEBI" id="CHEBI:57595"/>
    </reaction>
</comment>
<evidence type="ECO:0000256" key="10">
    <source>
        <dbReference type="ARBA" id="ARBA00023136"/>
    </source>
</evidence>
<dbReference type="InterPro" id="IPR023395">
    <property type="entry name" value="MCP_dom_sf"/>
</dbReference>
<organism evidence="24 25">
    <name type="scientific">Strongylocentrotus purpuratus</name>
    <name type="common">Purple sea urchin</name>
    <dbReference type="NCBI Taxonomy" id="7668"/>
    <lineage>
        <taxon>Eukaryota</taxon>
        <taxon>Metazoa</taxon>
        <taxon>Echinodermata</taxon>
        <taxon>Eleutherozoa</taxon>
        <taxon>Echinozoa</taxon>
        <taxon>Echinoidea</taxon>
        <taxon>Euechinoidea</taxon>
        <taxon>Echinacea</taxon>
        <taxon>Camarodonta</taxon>
        <taxon>Echinidea</taxon>
        <taxon>Strongylocentrotidae</taxon>
        <taxon>Strongylocentrotus</taxon>
    </lineage>
</organism>
<feature type="repeat" description="Solcar" evidence="22">
    <location>
        <begin position="90"/>
        <end position="178"/>
    </location>
</feature>
<feature type="repeat" description="Solcar" evidence="22">
    <location>
        <begin position="188"/>
        <end position="276"/>
    </location>
</feature>